<feature type="domain" description="Pre-SET" evidence="3">
    <location>
        <begin position="44"/>
        <end position="107"/>
    </location>
</feature>
<name>A0A183CV49_9BILA</name>
<dbReference type="Proteomes" id="UP000271098">
    <property type="component" value="Unassembled WGS sequence"/>
</dbReference>
<dbReference type="AlphaFoldDB" id="A0A183CV49"/>
<evidence type="ECO:0000256" key="2">
    <source>
        <dbReference type="ARBA" id="ARBA00022691"/>
    </source>
</evidence>
<dbReference type="GO" id="GO:0002039">
    <property type="term" value="F:p53 binding"/>
    <property type="evidence" value="ECO:0007669"/>
    <property type="project" value="InterPro"/>
</dbReference>
<accession>A0A183CV49</accession>
<evidence type="ECO:0000313" key="6">
    <source>
        <dbReference type="WBParaSite" id="GPUH_0000033901-mRNA-1"/>
    </source>
</evidence>
<keyword evidence="5" id="KW-1185">Reference proteome</keyword>
<protein>
    <submittedName>
        <fullName evidence="6">Pre-SET domain-containing protein</fullName>
    </submittedName>
</protein>
<dbReference type="GO" id="GO:0042054">
    <property type="term" value="F:histone methyltransferase activity"/>
    <property type="evidence" value="ECO:0007669"/>
    <property type="project" value="InterPro"/>
</dbReference>
<reference evidence="6" key="1">
    <citation type="submission" date="2016-06" db="UniProtKB">
        <authorList>
            <consortium name="WormBaseParasite"/>
        </authorList>
    </citation>
    <scope>IDENTIFICATION</scope>
</reference>
<evidence type="ECO:0000256" key="1">
    <source>
        <dbReference type="ARBA" id="ARBA00022603"/>
    </source>
</evidence>
<dbReference type="EMBL" id="UYRT01000279">
    <property type="protein sequence ID" value="VDK27894.1"/>
    <property type="molecule type" value="Genomic_DNA"/>
</dbReference>
<dbReference type="PROSITE" id="PS50867">
    <property type="entry name" value="PRE_SET"/>
    <property type="match status" value="1"/>
</dbReference>
<dbReference type="InterPro" id="IPR007728">
    <property type="entry name" value="Pre-SET_dom"/>
</dbReference>
<gene>
    <name evidence="4" type="ORF">GPUH_LOCUS340</name>
</gene>
<dbReference type="GO" id="GO:0032259">
    <property type="term" value="P:methylation"/>
    <property type="evidence" value="ECO:0007669"/>
    <property type="project" value="UniProtKB-KW"/>
</dbReference>
<keyword evidence="1" id="KW-0808">Transferase</keyword>
<proteinExistence type="predicted"/>
<keyword evidence="1" id="KW-0489">Methyltransferase</keyword>
<reference evidence="4 5" key="2">
    <citation type="submission" date="2018-11" db="EMBL/GenBank/DDBJ databases">
        <authorList>
            <consortium name="Pathogen Informatics"/>
        </authorList>
    </citation>
    <scope>NUCLEOTIDE SEQUENCE [LARGE SCALE GENOMIC DNA]</scope>
</reference>
<dbReference type="Gene3D" id="2.170.270.10">
    <property type="entry name" value="SET domain"/>
    <property type="match status" value="1"/>
</dbReference>
<dbReference type="GO" id="GO:0005634">
    <property type="term" value="C:nucleus"/>
    <property type="evidence" value="ECO:0007669"/>
    <property type="project" value="InterPro"/>
</dbReference>
<dbReference type="GO" id="GO:0008270">
    <property type="term" value="F:zinc ion binding"/>
    <property type="evidence" value="ECO:0007669"/>
    <property type="project" value="InterPro"/>
</dbReference>
<evidence type="ECO:0000259" key="3">
    <source>
        <dbReference type="PROSITE" id="PS50867"/>
    </source>
</evidence>
<sequence>MGREPVAIPLENAVGDGATLDADFEYISAVTDCDAFQTHIDFSLACRCTDNCRSNCPCLARCTYDPSGRLNSRALELADRGELGVLLECSSCCFCSSKCKSRVAQRGVHCRLQVIFCMNYLHAYGVHHNNIPCFSFSHCFCVNVRSSNLDQKVLMLEVRNSESTIPNCIRG</sequence>
<dbReference type="WBParaSite" id="GPUH_0000033901-mRNA-1">
    <property type="protein sequence ID" value="GPUH_0000033901-mRNA-1"/>
    <property type="gene ID" value="GPUH_0000033901"/>
</dbReference>
<dbReference type="GO" id="GO:0016279">
    <property type="term" value="F:protein-lysine N-methyltransferase activity"/>
    <property type="evidence" value="ECO:0007669"/>
    <property type="project" value="InterPro"/>
</dbReference>
<dbReference type="InterPro" id="IPR046341">
    <property type="entry name" value="SET_dom_sf"/>
</dbReference>
<dbReference type="SUPFAM" id="SSF82199">
    <property type="entry name" value="SET domain"/>
    <property type="match status" value="1"/>
</dbReference>
<evidence type="ECO:0000313" key="4">
    <source>
        <dbReference type="EMBL" id="VDK27894.1"/>
    </source>
</evidence>
<organism evidence="6">
    <name type="scientific">Gongylonema pulchrum</name>
    <dbReference type="NCBI Taxonomy" id="637853"/>
    <lineage>
        <taxon>Eukaryota</taxon>
        <taxon>Metazoa</taxon>
        <taxon>Ecdysozoa</taxon>
        <taxon>Nematoda</taxon>
        <taxon>Chromadorea</taxon>
        <taxon>Rhabditida</taxon>
        <taxon>Spirurina</taxon>
        <taxon>Spiruromorpha</taxon>
        <taxon>Spiruroidea</taxon>
        <taxon>Gongylonematidae</taxon>
        <taxon>Gongylonema</taxon>
    </lineage>
</organism>
<keyword evidence="2" id="KW-0949">S-adenosyl-L-methionine</keyword>
<dbReference type="PANTHER" id="PTHR46307">
    <property type="entry name" value="G9A, ISOFORM B"/>
    <property type="match status" value="1"/>
</dbReference>
<dbReference type="PANTHER" id="PTHR46307:SF4">
    <property type="entry name" value="G9A, ISOFORM B"/>
    <property type="match status" value="1"/>
</dbReference>
<dbReference type="OrthoDB" id="5792673at2759"/>
<evidence type="ECO:0000313" key="5">
    <source>
        <dbReference type="Proteomes" id="UP000271098"/>
    </source>
</evidence>
<dbReference type="InterPro" id="IPR043550">
    <property type="entry name" value="EHMT1/EHMT2"/>
</dbReference>